<dbReference type="EMBL" id="CP013235">
    <property type="protein sequence ID" value="AMP10170.1"/>
    <property type="molecule type" value="Genomic_DNA"/>
</dbReference>
<name>A0A127PRA9_9BURK</name>
<organism evidence="2 3">
    <name type="scientific">Collimonas arenae</name>
    <dbReference type="NCBI Taxonomy" id="279058"/>
    <lineage>
        <taxon>Bacteria</taxon>
        <taxon>Pseudomonadati</taxon>
        <taxon>Pseudomonadota</taxon>
        <taxon>Betaproteobacteria</taxon>
        <taxon>Burkholderiales</taxon>
        <taxon>Oxalobacteraceae</taxon>
        <taxon>Collimonas</taxon>
    </lineage>
</organism>
<keyword evidence="1" id="KW-0812">Transmembrane</keyword>
<dbReference type="Gene3D" id="2.60.120.1140">
    <property type="entry name" value="Protein of unknown function DUF192"/>
    <property type="match status" value="1"/>
</dbReference>
<protein>
    <recommendedName>
        <fullName evidence="4">DUF192 domain-containing protein</fullName>
    </recommendedName>
</protein>
<keyword evidence="1" id="KW-0472">Membrane</keyword>
<evidence type="ECO:0008006" key="4">
    <source>
        <dbReference type="Google" id="ProtNLM"/>
    </source>
</evidence>
<feature type="transmembrane region" description="Helical" evidence="1">
    <location>
        <begin position="53"/>
        <end position="74"/>
    </location>
</feature>
<evidence type="ECO:0000313" key="2">
    <source>
        <dbReference type="EMBL" id="AMP10170.1"/>
    </source>
</evidence>
<dbReference type="AlphaFoldDB" id="A0A127PRA9"/>
<keyword evidence="1" id="KW-1133">Transmembrane helix</keyword>
<evidence type="ECO:0000256" key="1">
    <source>
        <dbReference type="SAM" id="Phobius"/>
    </source>
</evidence>
<reference evidence="2 3" key="1">
    <citation type="submission" date="2015-11" db="EMBL/GenBank/DDBJ databases">
        <title>Exploring the genomic traits of fungus-feeding bacterial genus Collimonas.</title>
        <authorList>
            <person name="Song C."/>
            <person name="Schmidt R."/>
            <person name="de Jager V."/>
            <person name="Krzyzanowska D."/>
            <person name="Jongedijk E."/>
            <person name="Cankar K."/>
            <person name="Beekwilder J."/>
            <person name="van Veen A."/>
            <person name="de Boer W."/>
            <person name="van Veen J.A."/>
            <person name="Garbeva P."/>
        </authorList>
    </citation>
    <scope>NUCLEOTIDE SEQUENCE [LARGE SCALE GENOMIC DNA]</scope>
    <source>
        <strain evidence="2 3">Ter282</strain>
    </source>
</reference>
<dbReference type="OrthoDB" id="9813379at2"/>
<sequence length="112" mass="12716">MKIVPAYKNNQIIIAKVAVGDSFFSRARGLMFSKKLDPQHGFLLKNCNSVHTFFMHFTIAVVYLSADFVVTKIIPLMPRRRLSGDRSACHTLELHPVTLAELKLKVGDQLRF</sequence>
<dbReference type="PATRIC" id="fig|279058.17.peg.2647"/>
<dbReference type="Pfam" id="PF02643">
    <property type="entry name" value="DUF192"/>
    <property type="match status" value="1"/>
</dbReference>
<dbReference type="Proteomes" id="UP000071778">
    <property type="component" value="Chromosome"/>
</dbReference>
<keyword evidence="3" id="KW-1185">Reference proteome</keyword>
<dbReference type="RefSeq" id="WP_061533506.1">
    <property type="nucleotide sequence ID" value="NZ_CP013233.1"/>
</dbReference>
<evidence type="ECO:0000313" key="3">
    <source>
        <dbReference type="Proteomes" id="UP000071778"/>
    </source>
</evidence>
<proteinExistence type="predicted"/>
<gene>
    <name evidence="2" type="ORF">CAter282_2424</name>
</gene>
<accession>A0A127PRA9</accession>
<dbReference type="InterPro" id="IPR038695">
    <property type="entry name" value="Saro_0823-like_sf"/>
</dbReference>
<dbReference type="InterPro" id="IPR003795">
    <property type="entry name" value="DUF192"/>
</dbReference>